<feature type="domain" description="Alcohol dehydrogenase-like N-terminal" evidence="1">
    <location>
        <begin position="21"/>
        <end position="72"/>
    </location>
</feature>
<dbReference type="Gene3D" id="3.90.180.10">
    <property type="entry name" value="Medium-chain alcohol dehydrogenases, catalytic domain"/>
    <property type="match status" value="1"/>
</dbReference>
<dbReference type="Proteomes" id="UP000547444">
    <property type="component" value="Unassembled WGS sequence"/>
</dbReference>
<protein>
    <submittedName>
        <fullName evidence="2">Zn-dependent alcohol dehydrogenase</fullName>
    </submittedName>
</protein>
<reference evidence="2 3" key="1">
    <citation type="submission" date="2020-03" db="EMBL/GenBank/DDBJ databases">
        <title>Sequencing the genomes of 1000 actinobacteria strains.</title>
        <authorList>
            <person name="Klenk H.-P."/>
        </authorList>
    </citation>
    <scope>NUCLEOTIDE SEQUENCE [LARGE SCALE GENOMIC DNA]</scope>
    <source>
        <strain evidence="2 3">DSM 44556</strain>
    </source>
</reference>
<name>A0A7X5ZCL8_9MYCO</name>
<keyword evidence="3" id="KW-1185">Reference proteome</keyword>
<dbReference type="SUPFAM" id="SSF50129">
    <property type="entry name" value="GroES-like"/>
    <property type="match status" value="1"/>
</dbReference>
<gene>
    <name evidence="2" type="ORF">FHU31_002096</name>
</gene>
<evidence type="ECO:0000313" key="2">
    <source>
        <dbReference type="EMBL" id="NIH95140.1"/>
    </source>
</evidence>
<dbReference type="Pfam" id="PF08240">
    <property type="entry name" value="ADH_N"/>
    <property type="match status" value="1"/>
</dbReference>
<dbReference type="InterPro" id="IPR013154">
    <property type="entry name" value="ADH-like_N"/>
</dbReference>
<proteinExistence type="predicted"/>
<comment type="caution">
    <text evidence="2">The sequence shown here is derived from an EMBL/GenBank/DDBJ whole genome shotgun (WGS) entry which is preliminary data.</text>
</comment>
<evidence type="ECO:0000313" key="3">
    <source>
        <dbReference type="Proteomes" id="UP000547444"/>
    </source>
</evidence>
<dbReference type="InterPro" id="IPR011032">
    <property type="entry name" value="GroES-like_sf"/>
</dbReference>
<dbReference type="RefSeq" id="WP_167158015.1">
    <property type="nucleotide sequence ID" value="NZ_JAANOW010000001.1"/>
</dbReference>
<dbReference type="EMBL" id="JAANOW010000001">
    <property type="protein sequence ID" value="NIH95140.1"/>
    <property type="molecule type" value="Genomic_DNA"/>
</dbReference>
<dbReference type="AlphaFoldDB" id="A0A7X5ZCL8"/>
<sequence>MKTKGALVWDFHTSWSVEPIEIGPGVDDLVVGDHVAMSVIPSCGTCPACQSGVRNLCDLGMGLLSGPPVSDGSFDMLEGRNLRGVIRFTEADR</sequence>
<organism evidence="2 3">
    <name type="scientific">Mycolicibacterium fluoranthenivorans</name>
    <dbReference type="NCBI Taxonomy" id="258505"/>
    <lineage>
        <taxon>Bacteria</taxon>
        <taxon>Bacillati</taxon>
        <taxon>Actinomycetota</taxon>
        <taxon>Actinomycetes</taxon>
        <taxon>Mycobacteriales</taxon>
        <taxon>Mycobacteriaceae</taxon>
        <taxon>Mycolicibacterium</taxon>
    </lineage>
</organism>
<evidence type="ECO:0000259" key="1">
    <source>
        <dbReference type="Pfam" id="PF08240"/>
    </source>
</evidence>
<accession>A0A7X5ZCL8</accession>